<dbReference type="InterPro" id="IPR036772">
    <property type="entry name" value="SRCR-like_dom_sf"/>
</dbReference>
<name>A0ABY7G1U0_MYAAR</name>
<keyword evidence="2" id="KW-0677">Repeat</keyword>
<dbReference type="CDD" id="cd00033">
    <property type="entry name" value="CCP"/>
    <property type="match status" value="7"/>
</dbReference>
<evidence type="ECO:0000256" key="2">
    <source>
        <dbReference type="ARBA" id="ARBA00022737"/>
    </source>
</evidence>
<feature type="domain" description="SRCR" evidence="7">
    <location>
        <begin position="489"/>
        <end position="595"/>
    </location>
</feature>
<organism evidence="9 10">
    <name type="scientific">Mya arenaria</name>
    <name type="common">Soft-shell clam</name>
    <dbReference type="NCBI Taxonomy" id="6604"/>
    <lineage>
        <taxon>Eukaryota</taxon>
        <taxon>Metazoa</taxon>
        <taxon>Spiralia</taxon>
        <taxon>Lophotrochozoa</taxon>
        <taxon>Mollusca</taxon>
        <taxon>Bivalvia</taxon>
        <taxon>Autobranchia</taxon>
        <taxon>Heteroconchia</taxon>
        <taxon>Euheterodonta</taxon>
        <taxon>Imparidentia</taxon>
        <taxon>Neoheterodontei</taxon>
        <taxon>Myida</taxon>
        <taxon>Myoidea</taxon>
        <taxon>Myidae</taxon>
        <taxon>Mya</taxon>
    </lineage>
</organism>
<dbReference type="SUPFAM" id="SSF56487">
    <property type="entry name" value="SRCR-like"/>
    <property type="match status" value="1"/>
</dbReference>
<keyword evidence="4" id="KW-0325">Glycoprotein</keyword>
<evidence type="ECO:0000256" key="3">
    <source>
        <dbReference type="ARBA" id="ARBA00023157"/>
    </source>
</evidence>
<evidence type="ECO:0000256" key="6">
    <source>
        <dbReference type="PROSITE-ProRule" id="PRU00302"/>
    </source>
</evidence>
<dbReference type="InterPro" id="IPR000436">
    <property type="entry name" value="Sushi_SCR_CCP_dom"/>
</dbReference>
<feature type="domain" description="Sushi" evidence="8">
    <location>
        <begin position="144"/>
        <end position="210"/>
    </location>
</feature>
<dbReference type="PANTHER" id="PTHR19325:SF571">
    <property type="entry name" value="SUSHI DOMAIN-CONTAINING PROTEIN"/>
    <property type="match status" value="1"/>
</dbReference>
<dbReference type="Pfam" id="PF00084">
    <property type="entry name" value="Sushi"/>
    <property type="match status" value="6"/>
</dbReference>
<dbReference type="PANTHER" id="PTHR19325">
    <property type="entry name" value="COMPLEMENT COMPONENT-RELATED SUSHI DOMAIN-CONTAINING"/>
    <property type="match status" value="1"/>
</dbReference>
<keyword evidence="10" id="KW-1185">Reference proteome</keyword>
<dbReference type="SMART" id="SM00202">
    <property type="entry name" value="SR"/>
    <property type="match status" value="1"/>
</dbReference>
<evidence type="ECO:0000256" key="1">
    <source>
        <dbReference type="ARBA" id="ARBA00022659"/>
    </source>
</evidence>
<evidence type="ECO:0000313" key="10">
    <source>
        <dbReference type="Proteomes" id="UP001164746"/>
    </source>
</evidence>
<keyword evidence="1 6" id="KW-0768">Sushi</keyword>
<evidence type="ECO:0000256" key="4">
    <source>
        <dbReference type="ARBA" id="ARBA00023180"/>
    </source>
</evidence>
<comment type="caution">
    <text evidence="5">Lacks conserved residue(s) required for the propagation of feature annotation.</text>
</comment>
<dbReference type="SMART" id="SM00032">
    <property type="entry name" value="CCP"/>
    <property type="match status" value="7"/>
</dbReference>
<dbReference type="Proteomes" id="UP001164746">
    <property type="component" value="Chromosome 15"/>
</dbReference>
<keyword evidence="3 5" id="KW-1015">Disulfide bond</keyword>
<evidence type="ECO:0000256" key="5">
    <source>
        <dbReference type="PROSITE-ProRule" id="PRU00196"/>
    </source>
</evidence>
<reference evidence="9" key="1">
    <citation type="submission" date="2022-11" db="EMBL/GenBank/DDBJ databases">
        <title>Centuries of genome instability and evolution in soft-shell clam transmissible cancer (bioRxiv).</title>
        <authorList>
            <person name="Hart S.F.M."/>
            <person name="Yonemitsu M.A."/>
            <person name="Giersch R.M."/>
            <person name="Beal B.F."/>
            <person name="Arriagada G."/>
            <person name="Davis B.W."/>
            <person name="Ostrander E.A."/>
            <person name="Goff S.P."/>
            <person name="Metzger M.J."/>
        </authorList>
    </citation>
    <scope>NUCLEOTIDE SEQUENCE</scope>
    <source>
        <strain evidence="9">MELC-2E11</strain>
        <tissue evidence="9">Siphon/mantle</tissue>
    </source>
</reference>
<dbReference type="Gene3D" id="2.10.70.10">
    <property type="entry name" value="Complement Module, domain 1"/>
    <property type="match status" value="7"/>
</dbReference>
<proteinExistence type="predicted"/>
<feature type="domain" description="Sushi" evidence="8">
    <location>
        <begin position="41"/>
        <end position="99"/>
    </location>
</feature>
<feature type="disulfide bond" evidence="5">
    <location>
        <begin position="563"/>
        <end position="573"/>
    </location>
</feature>
<dbReference type="InterPro" id="IPR035976">
    <property type="entry name" value="Sushi/SCR/CCP_sf"/>
</dbReference>
<sequence>MPTCVRVVQALRLRGQLSSQRARYVMGRHSALTAMTKAAQNVSQEPPTVAFGSSNPATSHYTVGTIVKYGCNTGYTIEGNDFIVCSPNGTWSQPPVCVRTCPSTLPVFPNTSPMPSNPPYMSGTVLVYKCIGSKVDDHTKNSTITCMPDGSWSGDDPPVIQYGYALDAKAPYTVMDVVTYACAVGSALVGNNHASCKADGTWTSPPVCKRVCDASLPKFPNALPAFQTSPTSQSPPYFVGTIIIHSCEAGFDEMGNNFIVCLDDGTWFGEPKCLAKCSEPPMVPFTNAAVKDANVPSIGSTATYNCITGYALEENAAGMAAVCLKDLTWAPLPECKKVCTDDPPNFENATPVLPTTPTFVGTIIEYTCDDGYEIGPNCSNTVTCDGDGCWKGTVQCIRTCVGSGLQNRFQDSPVPGSGEPYFAGDRVVYECNAGYTINPCRSNFAECRDDGTWSTPNQCSGPPMSCSGSNNEGCTNPRSTTVEGTTFQWRLCDGGGDGVCAFNKGRLEVRQGTTGNFKPVCNDDWLTHPNLHVACRMLGFRHAVGMSNFRPGSNVFALDNVRCGGSETNLIQCPSNGFDANDNCAADDYVGLICTNECKTSL</sequence>
<dbReference type="Gene3D" id="3.10.250.10">
    <property type="entry name" value="SRCR-like domain"/>
    <property type="match status" value="1"/>
</dbReference>
<accession>A0ABY7G1U0</accession>
<dbReference type="SUPFAM" id="SSF57535">
    <property type="entry name" value="Complement control module/SCR domain"/>
    <property type="match status" value="7"/>
</dbReference>
<evidence type="ECO:0000313" key="9">
    <source>
        <dbReference type="EMBL" id="WAR28417.1"/>
    </source>
</evidence>
<evidence type="ECO:0000259" key="8">
    <source>
        <dbReference type="PROSITE" id="PS50923"/>
    </source>
</evidence>
<dbReference type="Pfam" id="PF00530">
    <property type="entry name" value="SRCR"/>
    <property type="match status" value="1"/>
</dbReference>
<gene>
    <name evidence="9" type="ORF">MAR_014121</name>
</gene>
<protein>
    <submittedName>
        <fullName evidence="9">CSMD3-like protein</fullName>
    </submittedName>
</protein>
<dbReference type="PROSITE" id="PS50287">
    <property type="entry name" value="SRCR_2"/>
    <property type="match status" value="1"/>
</dbReference>
<feature type="domain" description="Sushi" evidence="8">
    <location>
        <begin position="410"/>
        <end position="461"/>
    </location>
</feature>
<dbReference type="PROSITE" id="PS50923">
    <property type="entry name" value="SUSHI"/>
    <property type="match status" value="5"/>
</dbReference>
<dbReference type="InterPro" id="IPR001190">
    <property type="entry name" value="SRCR"/>
</dbReference>
<dbReference type="EMBL" id="CP111026">
    <property type="protein sequence ID" value="WAR28417.1"/>
    <property type="molecule type" value="Genomic_DNA"/>
</dbReference>
<feature type="domain" description="Sushi" evidence="8">
    <location>
        <begin position="275"/>
        <end position="337"/>
    </location>
</feature>
<evidence type="ECO:0000259" key="7">
    <source>
        <dbReference type="PROSITE" id="PS50287"/>
    </source>
</evidence>
<feature type="domain" description="Sushi" evidence="8">
    <location>
        <begin position="338"/>
        <end position="398"/>
    </location>
</feature>
<dbReference type="InterPro" id="IPR050350">
    <property type="entry name" value="Compl-Cell_Adhes-Reg"/>
</dbReference>